<feature type="transmembrane region" description="Helical" evidence="1">
    <location>
        <begin position="23"/>
        <end position="42"/>
    </location>
</feature>
<keyword evidence="1" id="KW-1133">Transmembrane helix</keyword>
<keyword evidence="1" id="KW-0812">Transmembrane</keyword>
<dbReference type="EMBL" id="JAMKOV010000004">
    <property type="protein sequence ID" value="KAI8040300.1"/>
    <property type="molecule type" value="Genomic_DNA"/>
</dbReference>
<sequence length="106" mass="12941">MREQESRELARNSDGGNHHHRTVWLILIHFLDVLRLLFRALFSRRRCDIYVFIKRAGEQSKCAALDSRPEETQENTLMQMQIRIRVRVWVRVRGYQYGYYYSCRYL</sequence>
<dbReference type="Proteomes" id="UP001059596">
    <property type="component" value="Unassembled WGS sequence"/>
</dbReference>
<protein>
    <submittedName>
        <fullName evidence="2">Uncharacterized protein</fullName>
    </submittedName>
</protein>
<name>A0A9P9YNJ8_9MUSC</name>
<keyword evidence="3" id="KW-1185">Reference proteome</keyword>
<evidence type="ECO:0000313" key="2">
    <source>
        <dbReference type="EMBL" id="KAI8040300.1"/>
    </source>
</evidence>
<proteinExistence type="predicted"/>
<dbReference type="AlphaFoldDB" id="A0A9P9YNJ8"/>
<keyword evidence="1" id="KW-0472">Membrane</keyword>
<accession>A0A9P9YNJ8</accession>
<organism evidence="2 3">
    <name type="scientific">Drosophila gunungcola</name>
    <name type="common">fruit fly</name>
    <dbReference type="NCBI Taxonomy" id="103775"/>
    <lineage>
        <taxon>Eukaryota</taxon>
        <taxon>Metazoa</taxon>
        <taxon>Ecdysozoa</taxon>
        <taxon>Arthropoda</taxon>
        <taxon>Hexapoda</taxon>
        <taxon>Insecta</taxon>
        <taxon>Pterygota</taxon>
        <taxon>Neoptera</taxon>
        <taxon>Endopterygota</taxon>
        <taxon>Diptera</taxon>
        <taxon>Brachycera</taxon>
        <taxon>Muscomorpha</taxon>
        <taxon>Ephydroidea</taxon>
        <taxon>Drosophilidae</taxon>
        <taxon>Drosophila</taxon>
        <taxon>Sophophora</taxon>
    </lineage>
</organism>
<evidence type="ECO:0000256" key="1">
    <source>
        <dbReference type="SAM" id="Phobius"/>
    </source>
</evidence>
<reference evidence="2" key="1">
    <citation type="journal article" date="2023" name="Genome Biol. Evol.">
        <title>Long-read-based Genome Assembly of Drosophila gunungcola Reveals Fewer Chemosensory Genes in Flower-breeding Species.</title>
        <authorList>
            <person name="Negi A."/>
            <person name="Liao B.Y."/>
            <person name="Yeh S.D."/>
        </authorList>
    </citation>
    <scope>NUCLEOTIDE SEQUENCE</scope>
    <source>
        <strain evidence="2">Sukarami</strain>
    </source>
</reference>
<comment type="caution">
    <text evidence="2">The sequence shown here is derived from an EMBL/GenBank/DDBJ whole genome shotgun (WGS) entry which is preliminary data.</text>
</comment>
<evidence type="ECO:0000313" key="3">
    <source>
        <dbReference type="Proteomes" id="UP001059596"/>
    </source>
</evidence>
<gene>
    <name evidence="2" type="ORF">M5D96_006240</name>
</gene>